<dbReference type="PIRSF" id="PIRSF000097">
    <property type="entry name" value="AKR"/>
    <property type="match status" value="1"/>
</dbReference>
<dbReference type="Proteomes" id="UP001056012">
    <property type="component" value="Chromosome 6"/>
</dbReference>
<dbReference type="InterPro" id="IPR023210">
    <property type="entry name" value="NADP_OxRdtase_dom"/>
</dbReference>
<accession>A0A9Q8ZDV3</accession>
<dbReference type="FunFam" id="3.20.20.100:FF:000002">
    <property type="entry name" value="2,5-diketo-D-gluconic acid reductase A"/>
    <property type="match status" value="1"/>
</dbReference>
<keyword evidence="3" id="KW-0560">Oxidoreductase</keyword>
<keyword evidence="2" id="KW-0521">NADP</keyword>
<feature type="site" description="Lowers pKa of active site Tyr" evidence="6">
    <location>
        <position position="89"/>
    </location>
</feature>
<dbReference type="GO" id="GO:0016652">
    <property type="term" value="F:oxidoreductase activity, acting on NAD(P)H as acceptor"/>
    <property type="evidence" value="ECO:0007669"/>
    <property type="project" value="InterPro"/>
</dbReference>
<evidence type="ECO:0000256" key="6">
    <source>
        <dbReference type="PIRSR" id="PIRSR000097-3"/>
    </source>
</evidence>
<evidence type="ECO:0000256" key="3">
    <source>
        <dbReference type="ARBA" id="ARBA00023002"/>
    </source>
</evidence>
<gene>
    <name evidence="8" type="ORF">yc1106_08123</name>
</gene>
<dbReference type="SUPFAM" id="SSF51430">
    <property type="entry name" value="NAD(P)-linked oxidoreductase"/>
    <property type="match status" value="1"/>
</dbReference>
<evidence type="ECO:0000313" key="9">
    <source>
        <dbReference type="Proteomes" id="UP001056012"/>
    </source>
</evidence>
<dbReference type="InterPro" id="IPR020471">
    <property type="entry name" value="AKR"/>
</dbReference>
<dbReference type="InterPro" id="IPR044494">
    <property type="entry name" value="AKR3C2/3"/>
</dbReference>
<dbReference type="CDD" id="cd19120">
    <property type="entry name" value="AKR_AKR3C2-3"/>
    <property type="match status" value="1"/>
</dbReference>
<dbReference type="PANTHER" id="PTHR43827">
    <property type="entry name" value="2,5-DIKETO-D-GLUCONIC ACID REDUCTASE"/>
    <property type="match status" value="1"/>
</dbReference>
<reference evidence="8" key="1">
    <citation type="submission" date="2021-12" db="EMBL/GenBank/DDBJ databases">
        <title>Curvularia clavata genome.</title>
        <authorList>
            <person name="Cao Y."/>
        </authorList>
    </citation>
    <scope>NUCLEOTIDE SEQUENCE</scope>
    <source>
        <strain evidence="8">Yc1106</strain>
    </source>
</reference>
<protein>
    <recommendedName>
        <fullName evidence="7">NADP-dependent oxidoreductase domain-containing protein</fullName>
    </recommendedName>
</protein>
<proteinExistence type="inferred from homology"/>
<dbReference type="PANTHER" id="PTHR43827:SF3">
    <property type="entry name" value="NADP-DEPENDENT OXIDOREDUCTASE DOMAIN-CONTAINING PROTEIN"/>
    <property type="match status" value="1"/>
</dbReference>
<evidence type="ECO:0000256" key="4">
    <source>
        <dbReference type="PIRSR" id="PIRSR000097-1"/>
    </source>
</evidence>
<comment type="similarity">
    <text evidence="1">Belongs to the aldo/keto reductase family.</text>
</comment>
<dbReference type="InterPro" id="IPR018170">
    <property type="entry name" value="Aldo/ket_reductase_CS"/>
</dbReference>
<dbReference type="Pfam" id="PF00248">
    <property type="entry name" value="Aldo_ket_red"/>
    <property type="match status" value="1"/>
</dbReference>
<evidence type="ECO:0000256" key="1">
    <source>
        <dbReference type="ARBA" id="ARBA00007905"/>
    </source>
</evidence>
<evidence type="ECO:0000259" key="7">
    <source>
        <dbReference type="Pfam" id="PF00248"/>
    </source>
</evidence>
<keyword evidence="9" id="KW-1185">Reference proteome</keyword>
<dbReference type="Gene3D" id="3.20.20.100">
    <property type="entry name" value="NADP-dependent oxidoreductase domain"/>
    <property type="match status" value="1"/>
</dbReference>
<sequence>MAGLNVTIPNLKLNDGNSIPMLGFGTGTAWFKTSDDGKIDQATVDAVKTAIKLGYTHLDGAEVYKTETELGIAIKESGVARDKLFVTTKVNDNVNDIPNAIKSSLQKLQLEYVDLYLIHQPWLSSTEADLQKAWADMEAVQAAGLAKSIGVSNFLPEHLSTILKTAKVKPVCNQIEFHPYLQHEQLLEFHKQNGIATTAYAPLTAATKAKGGPTDDYVEALSKKYAVSENEIYLRWCIDQDIVPITTSSKEQRLSDYLRALTFKLTPKEVKDINELGQKKHYRGFWAKKVSLTEKDWD</sequence>
<evidence type="ECO:0000313" key="8">
    <source>
        <dbReference type="EMBL" id="USP80849.1"/>
    </source>
</evidence>
<evidence type="ECO:0000256" key="2">
    <source>
        <dbReference type="ARBA" id="ARBA00022857"/>
    </source>
</evidence>
<dbReference type="PRINTS" id="PR00069">
    <property type="entry name" value="ALDKETRDTASE"/>
</dbReference>
<feature type="domain" description="NADP-dependent oxidoreductase" evidence="7">
    <location>
        <begin position="25"/>
        <end position="276"/>
    </location>
</feature>
<organism evidence="8 9">
    <name type="scientific">Curvularia clavata</name>
    <dbReference type="NCBI Taxonomy" id="95742"/>
    <lineage>
        <taxon>Eukaryota</taxon>
        <taxon>Fungi</taxon>
        <taxon>Dikarya</taxon>
        <taxon>Ascomycota</taxon>
        <taxon>Pezizomycotina</taxon>
        <taxon>Dothideomycetes</taxon>
        <taxon>Pleosporomycetidae</taxon>
        <taxon>Pleosporales</taxon>
        <taxon>Pleosporineae</taxon>
        <taxon>Pleosporaceae</taxon>
        <taxon>Curvularia</taxon>
    </lineage>
</organism>
<dbReference type="VEuPathDB" id="FungiDB:yc1106_08123"/>
<feature type="binding site" evidence="5">
    <location>
        <position position="119"/>
    </location>
    <ligand>
        <name>substrate</name>
    </ligand>
</feature>
<dbReference type="InterPro" id="IPR036812">
    <property type="entry name" value="NAD(P)_OxRdtase_dom_sf"/>
</dbReference>
<feature type="active site" description="Proton donor" evidence="4">
    <location>
        <position position="64"/>
    </location>
</feature>
<dbReference type="OrthoDB" id="416253at2759"/>
<name>A0A9Q8ZDV3_CURCL</name>
<evidence type="ECO:0000256" key="5">
    <source>
        <dbReference type="PIRSR" id="PIRSR000097-2"/>
    </source>
</evidence>
<dbReference type="AlphaFoldDB" id="A0A9Q8ZDV3"/>
<dbReference type="EMBL" id="CP089279">
    <property type="protein sequence ID" value="USP80849.1"/>
    <property type="molecule type" value="Genomic_DNA"/>
</dbReference>
<dbReference type="GO" id="GO:0016616">
    <property type="term" value="F:oxidoreductase activity, acting on the CH-OH group of donors, NAD or NADP as acceptor"/>
    <property type="evidence" value="ECO:0007669"/>
    <property type="project" value="UniProtKB-ARBA"/>
</dbReference>
<dbReference type="PROSITE" id="PS00062">
    <property type="entry name" value="ALDOKETO_REDUCTASE_2"/>
    <property type="match status" value="1"/>
</dbReference>